<feature type="compositionally biased region" description="Polar residues" evidence="1">
    <location>
        <begin position="1"/>
        <end position="19"/>
    </location>
</feature>
<dbReference type="InterPro" id="IPR051397">
    <property type="entry name" value="Zn-ADH-like_protein"/>
</dbReference>
<dbReference type="AlphaFoldDB" id="W6QJZ6"/>
<organism evidence="3 4">
    <name type="scientific">Penicillium roqueforti (strain FM164)</name>
    <dbReference type="NCBI Taxonomy" id="1365484"/>
    <lineage>
        <taxon>Eukaryota</taxon>
        <taxon>Fungi</taxon>
        <taxon>Dikarya</taxon>
        <taxon>Ascomycota</taxon>
        <taxon>Pezizomycotina</taxon>
        <taxon>Eurotiomycetes</taxon>
        <taxon>Eurotiomycetidae</taxon>
        <taxon>Eurotiales</taxon>
        <taxon>Aspergillaceae</taxon>
        <taxon>Penicillium</taxon>
    </lineage>
</organism>
<accession>W6QJZ6</accession>
<evidence type="ECO:0000259" key="2">
    <source>
        <dbReference type="Pfam" id="PF08240"/>
    </source>
</evidence>
<name>W6QJZ6_PENRF</name>
<dbReference type="Gene3D" id="3.90.180.10">
    <property type="entry name" value="Medium-chain alcohol dehydrogenases, catalytic domain"/>
    <property type="match status" value="1"/>
</dbReference>
<dbReference type="Proteomes" id="UP000030686">
    <property type="component" value="Unassembled WGS sequence"/>
</dbReference>
<reference evidence="3" key="1">
    <citation type="journal article" date="2014" name="Nat. Commun.">
        <title>Multiple recent horizontal transfers of a large genomic region in cheese making fungi.</title>
        <authorList>
            <person name="Cheeseman K."/>
            <person name="Ropars J."/>
            <person name="Renault P."/>
            <person name="Dupont J."/>
            <person name="Gouzy J."/>
            <person name="Branca A."/>
            <person name="Abraham A.L."/>
            <person name="Ceppi M."/>
            <person name="Conseiller E."/>
            <person name="Debuchy R."/>
            <person name="Malagnac F."/>
            <person name="Goarin A."/>
            <person name="Silar P."/>
            <person name="Lacoste S."/>
            <person name="Sallet E."/>
            <person name="Bensimon A."/>
            <person name="Giraud T."/>
            <person name="Brygoo Y."/>
        </authorList>
    </citation>
    <scope>NUCLEOTIDE SEQUENCE [LARGE SCALE GENOMIC DNA]</scope>
    <source>
        <strain evidence="3">FM164</strain>
    </source>
</reference>
<evidence type="ECO:0000313" key="3">
    <source>
        <dbReference type="EMBL" id="CDM37143.1"/>
    </source>
</evidence>
<dbReference type="InterPro" id="IPR013154">
    <property type="entry name" value="ADH-like_N"/>
</dbReference>
<dbReference type="Gene3D" id="3.40.50.720">
    <property type="entry name" value="NAD(P)-binding Rossmann-like Domain"/>
    <property type="match status" value="1"/>
</dbReference>
<dbReference type="STRING" id="1365484.W6QJZ6"/>
<feature type="region of interest" description="Disordered" evidence="1">
    <location>
        <begin position="1"/>
        <end position="24"/>
    </location>
</feature>
<dbReference type="PANTHER" id="PTHR43677:SF4">
    <property type="entry name" value="QUINONE OXIDOREDUCTASE-LIKE PROTEIN 2"/>
    <property type="match status" value="1"/>
</dbReference>
<dbReference type="GO" id="GO:0016491">
    <property type="term" value="F:oxidoreductase activity"/>
    <property type="evidence" value="ECO:0007669"/>
    <property type="project" value="TreeGrafter"/>
</dbReference>
<proteinExistence type="predicted"/>
<dbReference type="InterPro" id="IPR011032">
    <property type="entry name" value="GroES-like_sf"/>
</dbReference>
<dbReference type="PANTHER" id="PTHR43677">
    <property type="entry name" value="SHORT-CHAIN DEHYDROGENASE/REDUCTASE"/>
    <property type="match status" value="1"/>
</dbReference>
<evidence type="ECO:0000256" key="1">
    <source>
        <dbReference type="SAM" id="MobiDB-lite"/>
    </source>
</evidence>
<dbReference type="SUPFAM" id="SSF50129">
    <property type="entry name" value="GroES-like"/>
    <property type="match status" value="1"/>
</dbReference>
<feature type="domain" description="Alcohol dehydrogenase-like N-terminal" evidence="2">
    <location>
        <begin position="84"/>
        <end position="181"/>
    </location>
</feature>
<dbReference type="Pfam" id="PF08240">
    <property type="entry name" value="ADH_N"/>
    <property type="match status" value="1"/>
</dbReference>
<dbReference type="GO" id="GO:0005739">
    <property type="term" value="C:mitochondrion"/>
    <property type="evidence" value="ECO:0007669"/>
    <property type="project" value="TreeGrafter"/>
</dbReference>
<sequence>MTRVSESSDSDNVTTNSPDTPRPIIPHRKLLPLVQSTHRALVLRPAPFTEPQVEQVPMPSLLPGSVLLRILATPLHSFSKLGFDFYNHFRSPYEIPIIPGSSAIARVSQVGDDATTLKVGQLIFFDSVMKGRDNPEMVRFSNPVYHGFDSQIKEIMAYSGFADGSYAEFMRAPLENCYPLDEEQLCAIATFLRPFGGLSSIDVKPGETVLISPATYPNGVAACMVALAMGNISL</sequence>
<dbReference type="EMBL" id="HG792020">
    <property type="protein sequence ID" value="CDM37143.1"/>
    <property type="molecule type" value="Genomic_DNA"/>
</dbReference>
<keyword evidence="4" id="KW-1185">Reference proteome</keyword>
<dbReference type="OrthoDB" id="5407715at2759"/>
<protein>
    <submittedName>
        <fullName evidence="3">Alcohol dehydrogenase superfamily, zinc-type</fullName>
    </submittedName>
</protein>
<evidence type="ECO:0000313" key="4">
    <source>
        <dbReference type="Proteomes" id="UP000030686"/>
    </source>
</evidence>
<gene>
    <name evidence="3" type="ORF">PROQFM164_S06g000104</name>
</gene>